<evidence type="ECO:0000313" key="4">
    <source>
        <dbReference type="Proteomes" id="UP000807825"/>
    </source>
</evidence>
<dbReference type="EMBL" id="JACRDE010000216">
    <property type="protein sequence ID" value="MBI5249395.1"/>
    <property type="molecule type" value="Genomic_DNA"/>
</dbReference>
<protein>
    <submittedName>
        <fullName evidence="3">Uncharacterized protein</fullName>
    </submittedName>
</protein>
<feature type="region of interest" description="Disordered" evidence="1">
    <location>
        <begin position="1"/>
        <end position="33"/>
    </location>
</feature>
<name>A0A9D6UZP6_9BACT</name>
<accession>A0A9D6UZP6</accession>
<sequence>MEKYKYPDLHRRDDSSHKPDVYEREETRGREAGIESEKTIDIRAIVQEQLKEKERKASRRKWGGRGLIILGVIIILTSCPLYALSVIGPQTLISGLAMMAGGSALLAWRPKLKDTNEAIIVAAKYGNCLTATRLALELDISFEKADRIIQELVRSGIAEIDLEHKDPNNSIVYRVRGL</sequence>
<keyword evidence="2" id="KW-1133">Transmembrane helix</keyword>
<dbReference type="AlphaFoldDB" id="A0A9D6UZP6"/>
<keyword evidence="2" id="KW-0812">Transmembrane</keyword>
<feature type="transmembrane region" description="Helical" evidence="2">
    <location>
        <begin position="62"/>
        <end position="84"/>
    </location>
</feature>
<evidence type="ECO:0000256" key="1">
    <source>
        <dbReference type="SAM" id="MobiDB-lite"/>
    </source>
</evidence>
<proteinExistence type="predicted"/>
<comment type="caution">
    <text evidence="3">The sequence shown here is derived from an EMBL/GenBank/DDBJ whole genome shotgun (WGS) entry which is preliminary data.</text>
</comment>
<evidence type="ECO:0000313" key="3">
    <source>
        <dbReference type="EMBL" id="MBI5249395.1"/>
    </source>
</evidence>
<dbReference type="Proteomes" id="UP000807825">
    <property type="component" value="Unassembled WGS sequence"/>
</dbReference>
<reference evidence="3" key="1">
    <citation type="submission" date="2020-07" db="EMBL/GenBank/DDBJ databases">
        <title>Huge and variable diversity of episymbiotic CPR bacteria and DPANN archaea in groundwater ecosystems.</title>
        <authorList>
            <person name="He C.Y."/>
            <person name="Keren R."/>
            <person name="Whittaker M."/>
            <person name="Farag I.F."/>
            <person name="Doudna J."/>
            <person name="Cate J.H.D."/>
            <person name="Banfield J.F."/>
        </authorList>
    </citation>
    <scope>NUCLEOTIDE SEQUENCE</scope>
    <source>
        <strain evidence="3">NC_groundwater_1664_Pr3_B-0.1um_52_9</strain>
    </source>
</reference>
<evidence type="ECO:0000256" key="2">
    <source>
        <dbReference type="SAM" id="Phobius"/>
    </source>
</evidence>
<gene>
    <name evidence="3" type="ORF">HY912_07865</name>
</gene>
<organism evidence="3 4">
    <name type="scientific">Desulfomonile tiedjei</name>
    <dbReference type="NCBI Taxonomy" id="2358"/>
    <lineage>
        <taxon>Bacteria</taxon>
        <taxon>Pseudomonadati</taxon>
        <taxon>Thermodesulfobacteriota</taxon>
        <taxon>Desulfomonilia</taxon>
        <taxon>Desulfomonilales</taxon>
        <taxon>Desulfomonilaceae</taxon>
        <taxon>Desulfomonile</taxon>
    </lineage>
</organism>
<keyword evidence="2" id="KW-0472">Membrane</keyword>